<gene>
    <name evidence="2" type="ORF">Taro_009823</name>
</gene>
<evidence type="ECO:0000313" key="3">
    <source>
        <dbReference type="Proteomes" id="UP000652761"/>
    </source>
</evidence>
<dbReference type="EMBL" id="NMUH01000348">
    <property type="protein sequence ID" value="MQL77420.1"/>
    <property type="molecule type" value="Genomic_DNA"/>
</dbReference>
<keyword evidence="3" id="KW-1185">Reference proteome</keyword>
<feature type="compositionally biased region" description="Basic and acidic residues" evidence="1">
    <location>
        <begin position="93"/>
        <end position="110"/>
    </location>
</feature>
<comment type="caution">
    <text evidence="2">The sequence shown here is derived from an EMBL/GenBank/DDBJ whole genome shotgun (WGS) entry which is preliminary data.</text>
</comment>
<feature type="region of interest" description="Disordered" evidence="1">
    <location>
        <begin position="1"/>
        <end position="161"/>
    </location>
</feature>
<accession>A0A843U5Z9</accession>
<dbReference type="AlphaFoldDB" id="A0A843U5Z9"/>
<evidence type="ECO:0000256" key="1">
    <source>
        <dbReference type="SAM" id="MobiDB-lite"/>
    </source>
</evidence>
<feature type="region of interest" description="Disordered" evidence="1">
    <location>
        <begin position="183"/>
        <end position="210"/>
    </location>
</feature>
<dbReference type="Proteomes" id="UP000652761">
    <property type="component" value="Unassembled WGS sequence"/>
</dbReference>
<feature type="compositionally biased region" description="Polar residues" evidence="1">
    <location>
        <begin position="120"/>
        <end position="129"/>
    </location>
</feature>
<reference evidence="2" key="1">
    <citation type="submission" date="2017-07" db="EMBL/GenBank/DDBJ databases">
        <title>Taro Niue Genome Assembly and Annotation.</title>
        <authorList>
            <person name="Atibalentja N."/>
            <person name="Keating K."/>
            <person name="Fields C.J."/>
        </authorList>
    </citation>
    <scope>NUCLEOTIDE SEQUENCE</scope>
    <source>
        <strain evidence="2">Niue_2</strain>
        <tissue evidence="2">Leaf</tissue>
    </source>
</reference>
<organism evidence="2 3">
    <name type="scientific">Colocasia esculenta</name>
    <name type="common">Wild taro</name>
    <name type="synonym">Arum esculentum</name>
    <dbReference type="NCBI Taxonomy" id="4460"/>
    <lineage>
        <taxon>Eukaryota</taxon>
        <taxon>Viridiplantae</taxon>
        <taxon>Streptophyta</taxon>
        <taxon>Embryophyta</taxon>
        <taxon>Tracheophyta</taxon>
        <taxon>Spermatophyta</taxon>
        <taxon>Magnoliopsida</taxon>
        <taxon>Liliopsida</taxon>
        <taxon>Araceae</taxon>
        <taxon>Aroideae</taxon>
        <taxon>Colocasieae</taxon>
        <taxon>Colocasia</taxon>
    </lineage>
</organism>
<evidence type="ECO:0000313" key="2">
    <source>
        <dbReference type="EMBL" id="MQL77420.1"/>
    </source>
</evidence>
<name>A0A843U5Z9_COLES</name>
<protein>
    <submittedName>
        <fullName evidence="2">Uncharacterized protein</fullName>
    </submittedName>
</protein>
<feature type="compositionally biased region" description="Basic and acidic residues" evidence="1">
    <location>
        <begin position="41"/>
        <end position="52"/>
    </location>
</feature>
<proteinExistence type="predicted"/>
<sequence>MGANHGHPMLPHKHTRGGEYGESCKSNYKTPRAPDPPGWERVQEIPTLERRNHPTKGPSRRLATSSSLHARAAAPHELPTAPQHRIAGGSPPRPEKRGKGREEEKGKKVGDNGLKPSEPENATRSPSRSQQERDTRHVAFSKVPTRPLTGRQAPDHVSRAQAPRVNTTLGTSPSHLQVVAHKVAQGHGDSALPRSRLSPHTPPRRDLLGVRDWGVGAPREERMIMLSITSLDSESGSTPIFPEEAFISVMGRTDMVAFVVEAVERHVSHGMGQEKSCALLTISNRSTTSKTLSKWRCRSCAQRRTNGTQRWMKCGESWSSCVNENLRWMTYMKTHTLTMKGKSMEHPSYL</sequence>